<dbReference type="InterPro" id="IPR029052">
    <property type="entry name" value="Metallo-depent_PP-like"/>
</dbReference>
<dbReference type="Proteomes" id="UP000004870">
    <property type="component" value="Unassembled WGS sequence"/>
</dbReference>
<dbReference type="GO" id="GO:0008408">
    <property type="term" value="F:3'-5' exonuclease activity"/>
    <property type="evidence" value="ECO:0007669"/>
    <property type="project" value="InterPro"/>
</dbReference>
<keyword evidence="7" id="KW-0233">DNA recombination</keyword>
<keyword evidence="5 7" id="KW-0378">Hydrolase</keyword>
<accession>C8NB09</accession>
<dbReference type="GO" id="GO:0004519">
    <property type="term" value="F:endonuclease activity"/>
    <property type="evidence" value="ECO:0007669"/>
    <property type="project" value="UniProtKB-KW"/>
</dbReference>
<keyword evidence="7" id="KW-0235">DNA replication</keyword>
<evidence type="ECO:0000256" key="5">
    <source>
        <dbReference type="ARBA" id="ARBA00022801"/>
    </source>
</evidence>
<protein>
    <recommendedName>
        <fullName evidence="3 7">Nuclease SbcCD subunit D</fullName>
    </recommendedName>
</protein>
<evidence type="ECO:0000259" key="9">
    <source>
        <dbReference type="Pfam" id="PF12320"/>
    </source>
</evidence>
<dbReference type="PANTHER" id="PTHR30337">
    <property type="entry name" value="COMPONENT OF ATP-DEPENDENT DSDNA EXONUCLEASE"/>
    <property type="match status" value="1"/>
</dbReference>
<gene>
    <name evidence="7 10" type="primary">sbcD</name>
    <name evidence="10" type="ORF">HMPREF0198_1687</name>
</gene>
<evidence type="ECO:0000313" key="11">
    <source>
        <dbReference type="Proteomes" id="UP000004870"/>
    </source>
</evidence>
<dbReference type="InterPro" id="IPR050535">
    <property type="entry name" value="DNA_Repair-Maintenance_Comp"/>
</dbReference>
<dbReference type="EMBL" id="ACKY01000098">
    <property type="protein sequence ID" value="EEV88196.1"/>
    <property type="molecule type" value="Genomic_DNA"/>
</dbReference>
<dbReference type="Gene3D" id="3.30.160.720">
    <property type="match status" value="1"/>
</dbReference>
<evidence type="ECO:0000256" key="7">
    <source>
        <dbReference type="RuleBase" id="RU363069"/>
    </source>
</evidence>
<dbReference type="Gene3D" id="3.60.21.10">
    <property type="match status" value="1"/>
</dbReference>
<organism evidence="10 11">
    <name type="scientific">Cardiobacterium hominis (strain ATCC 15826 / DSM 8339 / NCTC 10426 / 6573)</name>
    <dbReference type="NCBI Taxonomy" id="638300"/>
    <lineage>
        <taxon>Bacteria</taxon>
        <taxon>Pseudomonadati</taxon>
        <taxon>Pseudomonadota</taxon>
        <taxon>Gammaproteobacteria</taxon>
        <taxon>Cardiobacteriales</taxon>
        <taxon>Cardiobacteriaceae</taxon>
        <taxon>Cardiobacterium</taxon>
    </lineage>
</organism>
<dbReference type="SUPFAM" id="SSF56300">
    <property type="entry name" value="Metallo-dependent phosphatases"/>
    <property type="match status" value="1"/>
</dbReference>
<dbReference type="STRING" id="2718.CHUV0807_1917"/>
<proteinExistence type="inferred from homology"/>
<dbReference type="Pfam" id="PF00149">
    <property type="entry name" value="Metallophos"/>
    <property type="match status" value="1"/>
</dbReference>
<keyword evidence="7" id="KW-0255">Endonuclease</keyword>
<feature type="domain" description="Calcineurin-like phosphoesterase" evidence="8">
    <location>
        <begin position="10"/>
        <end position="103"/>
    </location>
</feature>
<dbReference type="RefSeq" id="WP_004141543.1">
    <property type="nucleotide sequence ID" value="NZ_GG694027.1"/>
</dbReference>
<keyword evidence="6 7" id="KW-0269">Exonuclease</keyword>
<dbReference type="PANTHER" id="PTHR30337:SF0">
    <property type="entry name" value="NUCLEASE SBCCD SUBUNIT D"/>
    <property type="match status" value="1"/>
</dbReference>
<evidence type="ECO:0000313" key="10">
    <source>
        <dbReference type="EMBL" id="EEV88196.1"/>
    </source>
</evidence>
<dbReference type="GO" id="GO:0006260">
    <property type="term" value="P:DNA replication"/>
    <property type="evidence" value="ECO:0007669"/>
    <property type="project" value="UniProtKB-KW"/>
</dbReference>
<keyword evidence="11" id="KW-1185">Reference proteome</keyword>
<dbReference type="AlphaFoldDB" id="C8NB09"/>
<dbReference type="InterPro" id="IPR004843">
    <property type="entry name" value="Calcineurin-like_PHP"/>
</dbReference>
<feature type="domain" description="Nuclease SbcCD subunit D C-terminal" evidence="9">
    <location>
        <begin position="293"/>
        <end position="385"/>
    </location>
</feature>
<dbReference type="HOGENOM" id="CLU_038045_2_0_6"/>
<dbReference type="GO" id="GO:0006310">
    <property type="term" value="P:DNA recombination"/>
    <property type="evidence" value="ECO:0007669"/>
    <property type="project" value="UniProtKB-KW"/>
</dbReference>
<comment type="caution">
    <text evidence="10">The sequence shown here is derived from an EMBL/GenBank/DDBJ whole genome shotgun (WGS) entry which is preliminary data.</text>
</comment>
<comment type="function">
    <text evidence="7">SbcCD cleaves DNA hairpin structures. These structures can inhibit DNA replication and are intermediates in certain DNA recombination reactions. The complex acts as a 3'-&gt;5' double strand exonuclease that can open hairpins. It also has a 5' single-strand endonuclease activity.</text>
</comment>
<evidence type="ECO:0000256" key="1">
    <source>
        <dbReference type="ARBA" id="ARBA00010555"/>
    </source>
</evidence>
<dbReference type="Pfam" id="PF12320">
    <property type="entry name" value="SbcD_C"/>
    <property type="match status" value="1"/>
</dbReference>
<reference evidence="10 11" key="1">
    <citation type="submission" date="2009-08" db="EMBL/GenBank/DDBJ databases">
        <authorList>
            <person name="Qin X."/>
            <person name="Bachman B."/>
            <person name="Battles P."/>
            <person name="Bell A."/>
            <person name="Bess C."/>
            <person name="Bickham C."/>
            <person name="Chaboub L."/>
            <person name="Chen D."/>
            <person name="Coyle M."/>
            <person name="Deiros D.R."/>
            <person name="Dinh H."/>
            <person name="Forbes L."/>
            <person name="Fowler G."/>
            <person name="Francisco L."/>
            <person name="Fu Q."/>
            <person name="Gubbala S."/>
            <person name="Hale W."/>
            <person name="Han Y."/>
            <person name="Hemphill L."/>
            <person name="Highlander S.K."/>
            <person name="Hirani K."/>
            <person name="Hogues M."/>
            <person name="Jackson L."/>
            <person name="Jakkamsetti A."/>
            <person name="Javaid M."/>
            <person name="Jiang H."/>
            <person name="Korchina V."/>
            <person name="Kovar C."/>
            <person name="Lara F."/>
            <person name="Lee S."/>
            <person name="Mata R."/>
            <person name="Mathew T."/>
            <person name="Moen C."/>
            <person name="Morales K."/>
            <person name="Munidasa M."/>
            <person name="Nazareth L."/>
            <person name="Ngo R."/>
            <person name="Nguyen L."/>
            <person name="Okwuonu G."/>
            <person name="Ongeri F."/>
            <person name="Patil S."/>
            <person name="Petrosino J."/>
            <person name="Pham C."/>
            <person name="Pham P."/>
            <person name="Pu L.-L."/>
            <person name="Puazo M."/>
            <person name="Raj R."/>
            <person name="Reid J."/>
            <person name="Rouhana J."/>
            <person name="Saada N."/>
            <person name="Shang Y."/>
            <person name="Simmons D."/>
            <person name="Thornton R."/>
            <person name="Warren J."/>
            <person name="Weissenberger G."/>
            <person name="Zhang J."/>
            <person name="Zhang L."/>
            <person name="Zhou C."/>
            <person name="Zhu D."/>
            <person name="Muzny D."/>
            <person name="Worley K."/>
            <person name="Gibbs R."/>
        </authorList>
    </citation>
    <scope>NUCLEOTIDE SEQUENCE [LARGE SCALE GENOMIC DNA]</scope>
    <source>
        <strain evidence="11">ATCC 15826 / DSM 8339 / NCTC 10426 / 6573</strain>
    </source>
</reference>
<dbReference type="CDD" id="cd00840">
    <property type="entry name" value="MPP_Mre11_N"/>
    <property type="match status" value="1"/>
</dbReference>
<comment type="similarity">
    <text evidence="1 7">Belongs to the SbcD family.</text>
</comment>
<evidence type="ECO:0000256" key="2">
    <source>
        <dbReference type="ARBA" id="ARBA00011322"/>
    </source>
</evidence>
<keyword evidence="4 7" id="KW-0540">Nuclease</keyword>
<evidence type="ECO:0000256" key="3">
    <source>
        <dbReference type="ARBA" id="ARBA00013365"/>
    </source>
</evidence>
<evidence type="ECO:0000256" key="6">
    <source>
        <dbReference type="ARBA" id="ARBA00022839"/>
    </source>
</evidence>
<evidence type="ECO:0000256" key="4">
    <source>
        <dbReference type="ARBA" id="ARBA00022722"/>
    </source>
</evidence>
<dbReference type="InterPro" id="IPR004593">
    <property type="entry name" value="SbcD"/>
</dbReference>
<dbReference type="InterPro" id="IPR041796">
    <property type="entry name" value="Mre11_N"/>
</dbReference>
<feature type="non-terminal residue" evidence="10">
    <location>
        <position position="1"/>
    </location>
</feature>
<sequence>QTAPKPHHPLKLLHTADIHLGRHLYGRRRHHEFAAFLDWLAAILDAEHIDALVIAGDIFDTATPSPRSQAQYYQFLCRIAAGNCRHVIITAGNHDSPAFLDAPRDILRALNVHVIGAAREPADEVLLLRDRDGAPEAIICAVPYLRERDLRTADAGESLAEKAGKLLDGIRAHYTAAVAHAETLRAAHGADLPLIATGHLYTAGGQTSEAHDHEIGTLAHVPASAFPAAIDYLALGHIHLAQRLDSNETRRYSGSPLPHTFAEAAQNKTVCLVTFQGRSAAVRPLAVPDFQKRARLRGDLPALEAQINELAATGDNIWLEIHYEGEAVEGGLRDRLHALTADTPLEILRLKNERIRERVLTQNTDSETLDDLNPLDVFERCLAAHHISADQRDALRQNYREILAGLDDDRPQ</sequence>
<name>C8NB09_CARH6</name>
<dbReference type="InterPro" id="IPR026843">
    <property type="entry name" value="SbcD_C"/>
</dbReference>
<comment type="subunit">
    <text evidence="2 7">Heterodimer of SbcC and SbcD.</text>
</comment>
<dbReference type="NCBIfam" id="TIGR00619">
    <property type="entry name" value="sbcd"/>
    <property type="match status" value="1"/>
</dbReference>
<evidence type="ECO:0000259" key="8">
    <source>
        <dbReference type="Pfam" id="PF00149"/>
    </source>
</evidence>